<comment type="caution">
    <text evidence="7">The sequence shown here is derived from an EMBL/GenBank/DDBJ whole genome shotgun (WGS) entry which is preliminary data.</text>
</comment>
<feature type="transmembrane region" description="Helical" evidence="6">
    <location>
        <begin position="12"/>
        <end position="33"/>
    </location>
</feature>
<dbReference type="InterPro" id="IPR019421">
    <property type="entry name" value="7TM_GPCR_serpentine_rcpt_Srd"/>
</dbReference>
<evidence type="ECO:0000256" key="1">
    <source>
        <dbReference type="ARBA" id="ARBA00004141"/>
    </source>
</evidence>
<keyword evidence="8" id="KW-1185">Reference proteome</keyword>
<evidence type="ECO:0008006" key="9">
    <source>
        <dbReference type="Google" id="ProtNLM"/>
    </source>
</evidence>
<dbReference type="AlphaFoldDB" id="A0AAV5SVT1"/>
<comment type="similarity">
    <text evidence="2">Belongs to the nematode receptor-like protein srd family.</text>
</comment>
<name>A0AAV5SVT1_9BILA</name>
<accession>A0AAV5SVT1</accession>
<evidence type="ECO:0000256" key="2">
    <source>
        <dbReference type="ARBA" id="ARBA00009166"/>
    </source>
</evidence>
<feature type="non-terminal residue" evidence="7">
    <location>
        <position position="113"/>
    </location>
</feature>
<feature type="transmembrane region" description="Helical" evidence="6">
    <location>
        <begin position="63"/>
        <end position="87"/>
    </location>
</feature>
<proteinExistence type="inferred from homology"/>
<protein>
    <recommendedName>
        <fullName evidence="9">G protein-coupled receptor</fullName>
    </recommendedName>
</protein>
<evidence type="ECO:0000256" key="4">
    <source>
        <dbReference type="ARBA" id="ARBA00022989"/>
    </source>
</evidence>
<dbReference type="InterPro" id="IPR050920">
    <property type="entry name" value="Nematode_rcpt-like_delta"/>
</dbReference>
<feature type="non-terminal residue" evidence="7">
    <location>
        <position position="1"/>
    </location>
</feature>
<keyword evidence="4 6" id="KW-1133">Transmembrane helix</keyword>
<evidence type="ECO:0000256" key="5">
    <source>
        <dbReference type="ARBA" id="ARBA00023136"/>
    </source>
</evidence>
<evidence type="ECO:0000313" key="8">
    <source>
        <dbReference type="Proteomes" id="UP001432027"/>
    </source>
</evidence>
<sequence length="113" mass="12795">LRRGSIDRKDVLMMLLCFVTPHVTANAIFFATAQIPDEEARRLIEEHVPQYANKKTIIASDHLLSPAIACTLFYVCVVIYPALVVFWKLRSKTVSELDAKSHQMSVATRAQHQ</sequence>
<evidence type="ECO:0000256" key="3">
    <source>
        <dbReference type="ARBA" id="ARBA00022692"/>
    </source>
</evidence>
<gene>
    <name evidence="7" type="ORF">PENTCL1PPCAC_9405</name>
</gene>
<dbReference type="Pfam" id="PF10317">
    <property type="entry name" value="7TM_GPCR_Srd"/>
    <property type="match status" value="1"/>
</dbReference>
<dbReference type="PANTHER" id="PTHR22945">
    <property type="entry name" value="SERPENTINE RECEPTOR, CLASS D DELTA"/>
    <property type="match status" value="1"/>
</dbReference>
<organism evidence="7 8">
    <name type="scientific">Pristionchus entomophagus</name>
    <dbReference type="NCBI Taxonomy" id="358040"/>
    <lineage>
        <taxon>Eukaryota</taxon>
        <taxon>Metazoa</taxon>
        <taxon>Ecdysozoa</taxon>
        <taxon>Nematoda</taxon>
        <taxon>Chromadorea</taxon>
        <taxon>Rhabditida</taxon>
        <taxon>Rhabditina</taxon>
        <taxon>Diplogasteromorpha</taxon>
        <taxon>Diplogasteroidea</taxon>
        <taxon>Neodiplogasteridae</taxon>
        <taxon>Pristionchus</taxon>
    </lineage>
</organism>
<keyword evidence="3 6" id="KW-0812">Transmembrane</keyword>
<reference evidence="7" key="1">
    <citation type="submission" date="2023-10" db="EMBL/GenBank/DDBJ databases">
        <title>Genome assembly of Pristionchus species.</title>
        <authorList>
            <person name="Yoshida K."/>
            <person name="Sommer R.J."/>
        </authorList>
    </citation>
    <scope>NUCLEOTIDE SEQUENCE</scope>
    <source>
        <strain evidence="7">RS0144</strain>
    </source>
</reference>
<evidence type="ECO:0000256" key="6">
    <source>
        <dbReference type="SAM" id="Phobius"/>
    </source>
</evidence>
<dbReference type="Proteomes" id="UP001432027">
    <property type="component" value="Unassembled WGS sequence"/>
</dbReference>
<dbReference type="GO" id="GO:0016020">
    <property type="term" value="C:membrane"/>
    <property type="evidence" value="ECO:0007669"/>
    <property type="project" value="UniProtKB-SubCell"/>
</dbReference>
<keyword evidence="5 6" id="KW-0472">Membrane</keyword>
<comment type="subcellular location">
    <subcellularLocation>
        <location evidence="1">Membrane</location>
        <topology evidence="1">Multi-pass membrane protein</topology>
    </subcellularLocation>
</comment>
<dbReference type="EMBL" id="BTSX01000003">
    <property type="protein sequence ID" value="GMS87230.1"/>
    <property type="molecule type" value="Genomic_DNA"/>
</dbReference>
<evidence type="ECO:0000313" key="7">
    <source>
        <dbReference type="EMBL" id="GMS87230.1"/>
    </source>
</evidence>
<dbReference type="PANTHER" id="PTHR22945:SF40">
    <property type="entry name" value="SERPENTINE RECEPTOR, CLASS D (DELTA)-RELATED"/>
    <property type="match status" value="1"/>
</dbReference>